<evidence type="ECO:0000313" key="2">
    <source>
        <dbReference type="EMBL" id="KGO74138.1"/>
    </source>
</evidence>
<dbReference type="PhylomeDB" id="A0A0A2L4P0"/>
<evidence type="ECO:0000313" key="3">
    <source>
        <dbReference type="Proteomes" id="UP000030104"/>
    </source>
</evidence>
<dbReference type="STRING" id="40296.A0A0A2L4P0"/>
<proteinExistence type="predicted"/>
<dbReference type="OrthoDB" id="3830579at2759"/>
<dbReference type="Proteomes" id="UP000030104">
    <property type="component" value="Unassembled WGS sequence"/>
</dbReference>
<sequence>MSPPVTEVAIIPLVKGADPRDENSEAAKILNNTNQLATEQPGYQRMVWGLCVKDPTVLVIIVDWDDLQSHLDFMTAPFYKPFMDNFYTIIDGTPVLFHTTNEEGVGTVPLVELNEHTTDVSFAFFPVKSLTQRFQDNISRVARAVNTELLESNDAPSSIASGWCTDDALEEERPGKGPERPWMSVVTWKNTETRQRAWNREAVLGDIPKLVKGHGELQIYEVKFQPVTPKP</sequence>
<dbReference type="Gene3D" id="3.30.70.100">
    <property type="match status" value="1"/>
</dbReference>
<reference evidence="2 3" key="1">
    <citation type="journal article" date="2015" name="Mol. Plant Microbe Interact.">
        <title>Genome, transcriptome, and functional analyses of Penicillium expansum provide new insights into secondary metabolism and pathogenicity.</title>
        <authorList>
            <person name="Ballester A.R."/>
            <person name="Marcet-Houben M."/>
            <person name="Levin E."/>
            <person name="Sela N."/>
            <person name="Selma-Lazaro C."/>
            <person name="Carmona L."/>
            <person name="Wisniewski M."/>
            <person name="Droby S."/>
            <person name="Gonzalez-Candelas L."/>
            <person name="Gabaldon T."/>
        </authorList>
    </citation>
    <scope>NUCLEOTIDE SEQUENCE [LARGE SCALE GENOMIC DNA]</scope>
    <source>
        <strain evidence="2 3">PHI-1</strain>
    </source>
</reference>
<feature type="domain" description="ABM" evidence="1">
    <location>
        <begin position="28"/>
        <end position="83"/>
    </location>
</feature>
<dbReference type="OMA" id="GPHAMAG"/>
<dbReference type="InterPro" id="IPR007138">
    <property type="entry name" value="ABM_dom"/>
</dbReference>
<dbReference type="Pfam" id="PF03992">
    <property type="entry name" value="ABM"/>
    <property type="match status" value="1"/>
</dbReference>
<dbReference type="SUPFAM" id="SSF54909">
    <property type="entry name" value="Dimeric alpha+beta barrel"/>
    <property type="match status" value="1"/>
</dbReference>
<organism evidence="2 3">
    <name type="scientific">Penicillium italicum</name>
    <name type="common">Blue mold</name>
    <dbReference type="NCBI Taxonomy" id="40296"/>
    <lineage>
        <taxon>Eukaryota</taxon>
        <taxon>Fungi</taxon>
        <taxon>Dikarya</taxon>
        <taxon>Ascomycota</taxon>
        <taxon>Pezizomycotina</taxon>
        <taxon>Eurotiomycetes</taxon>
        <taxon>Eurotiomycetidae</taxon>
        <taxon>Eurotiales</taxon>
        <taxon>Aspergillaceae</taxon>
        <taxon>Penicillium</taxon>
    </lineage>
</organism>
<keyword evidence="3" id="KW-1185">Reference proteome</keyword>
<comment type="caution">
    <text evidence="2">The sequence shown here is derived from an EMBL/GenBank/DDBJ whole genome shotgun (WGS) entry which is preliminary data.</text>
</comment>
<gene>
    <name evidence="2" type="ORF">PITC_021960</name>
</gene>
<name>A0A0A2L4P0_PENIT</name>
<protein>
    <submittedName>
        <fullName evidence="2">Dimeric alpha-beta barrel</fullName>
    </submittedName>
</protein>
<dbReference type="AlphaFoldDB" id="A0A0A2L4P0"/>
<dbReference type="InterPro" id="IPR011008">
    <property type="entry name" value="Dimeric_a/b-barrel"/>
</dbReference>
<evidence type="ECO:0000259" key="1">
    <source>
        <dbReference type="Pfam" id="PF03992"/>
    </source>
</evidence>
<dbReference type="EMBL" id="JQGA01000706">
    <property type="protein sequence ID" value="KGO74138.1"/>
    <property type="molecule type" value="Genomic_DNA"/>
</dbReference>
<accession>A0A0A2L4P0</accession>
<dbReference type="HOGENOM" id="CLU_081631_2_2_1"/>